<keyword evidence="2" id="KW-1185">Reference proteome</keyword>
<dbReference type="RefSeq" id="WP_182492607.1">
    <property type="nucleotide sequence ID" value="NZ_JACJIS010000001.1"/>
</dbReference>
<accession>A0ABR6DLN6</accession>
<proteinExistence type="predicted"/>
<comment type="caution">
    <text evidence="1">The sequence shown here is derived from an EMBL/GenBank/DDBJ whole genome shotgun (WGS) entry which is preliminary data.</text>
</comment>
<evidence type="ECO:0000313" key="2">
    <source>
        <dbReference type="Proteomes" id="UP000555003"/>
    </source>
</evidence>
<gene>
    <name evidence="1" type="ORF">GGR22_000729</name>
</gene>
<dbReference type="EMBL" id="JACJIS010000001">
    <property type="protein sequence ID" value="MBA9072603.1"/>
    <property type="molecule type" value="Genomic_DNA"/>
</dbReference>
<name>A0ABR6DLN6_9FLAO</name>
<dbReference type="Proteomes" id="UP000555003">
    <property type="component" value="Unassembled WGS sequence"/>
</dbReference>
<sequence length="79" mass="9449">MEKIKVIPFKDRKKDSPCYLKNSHWTDDEIRCRIIADASSNLNFEEIKKLVEILDQANIDELRNNIMILQINESYVKFY</sequence>
<reference evidence="1 2" key="1">
    <citation type="submission" date="2020-08" db="EMBL/GenBank/DDBJ databases">
        <title>Genomic Encyclopedia of Type Strains, Phase IV (KMG-IV): sequencing the most valuable type-strain genomes for metagenomic binning, comparative biology and taxonomic classification.</title>
        <authorList>
            <person name="Goeker M."/>
        </authorList>
    </citation>
    <scope>NUCLEOTIDE SEQUENCE [LARGE SCALE GENOMIC DNA]</scope>
    <source>
        <strain evidence="1 2">DSM 100397</strain>
    </source>
</reference>
<evidence type="ECO:0000313" key="1">
    <source>
        <dbReference type="EMBL" id="MBA9072603.1"/>
    </source>
</evidence>
<protein>
    <submittedName>
        <fullName evidence="1">Uncharacterized protein</fullName>
    </submittedName>
</protein>
<organism evidence="1 2">
    <name type="scientific">Flavobacterium gossypii</name>
    <dbReference type="NCBI Taxonomy" id="1646119"/>
    <lineage>
        <taxon>Bacteria</taxon>
        <taxon>Pseudomonadati</taxon>
        <taxon>Bacteroidota</taxon>
        <taxon>Flavobacteriia</taxon>
        <taxon>Flavobacteriales</taxon>
        <taxon>Flavobacteriaceae</taxon>
        <taxon>Flavobacterium</taxon>
    </lineage>
</organism>